<dbReference type="Proteomes" id="UP000646827">
    <property type="component" value="Unassembled WGS sequence"/>
</dbReference>
<proteinExistence type="predicted"/>
<organism evidence="2 3">
    <name type="scientific">Circinella minor</name>
    <dbReference type="NCBI Taxonomy" id="1195481"/>
    <lineage>
        <taxon>Eukaryota</taxon>
        <taxon>Fungi</taxon>
        <taxon>Fungi incertae sedis</taxon>
        <taxon>Mucoromycota</taxon>
        <taxon>Mucoromycotina</taxon>
        <taxon>Mucoromycetes</taxon>
        <taxon>Mucorales</taxon>
        <taxon>Lichtheimiaceae</taxon>
        <taxon>Circinella</taxon>
    </lineage>
</organism>
<evidence type="ECO:0000313" key="2">
    <source>
        <dbReference type="EMBL" id="KAG2214751.1"/>
    </source>
</evidence>
<gene>
    <name evidence="2" type="ORF">INT45_002990</name>
</gene>
<evidence type="ECO:0000313" key="3">
    <source>
        <dbReference type="Proteomes" id="UP000646827"/>
    </source>
</evidence>
<name>A0A8H7RPA2_9FUNG</name>
<comment type="caution">
    <text evidence="2">The sequence shown here is derived from an EMBL/GenBank/DDBJ whole genome shotgun (WGS) entry which is preliminary data.</text>
</comment>
<dbReference type="AlphaFoldDB" id="A0A8H7RPA2"/>
<feature type="region of interest" description="Disordered" evidence="1">
    <location>
        <begin position="1"/>
        <end position="33"/>
    </location>
</feature>
<reference evidence="2 3" key="1">
    <citation type="submission" date="2020-12" db="EMBL/GenBank/DDBJ databases">
        <title>Metabolic potential, ecology and presence of endohyphal bacteria is reflected in genomic diversity of Mucoromycotina.</title>
        <authorList>
            <person name="Muszewska A."/>
            <person name="Okrasinska A."/>
            <person name="Steczkiewicz K."/>
            <person name="Drgas O."/>
            <person name="Orlowska M."/>
            <person name="Perlinska-Lenart U."/>
            <person name="Aleksandrzak-Piekarczyk T."/>
            <person name="Szatraj K."/>
            <person name="Zielenkiewicz U."/>
            <person name="Pilsyk S."/>
            <person name="Malc E."/>
            <person name="Mieczkowski P."/>
            <person name="Kruszewska J.S."/>
            <person name="Biernat P."/>
            <person name="Pawlowska J."/>
        </authorList>
    </citation>
    <scope>NUCLEOTIDE SEQUENCE [LARGE SCALE GENOMIC DNA]</scope>
    <source>
        <strain evidence="2 3">CBS 142.35</strain>
    </source>
</reference>
<dbReference type="EMBL" id="JAEPRB010000591">
    <property type="protein sequence ID" value="KAG2214751.1"/>
    <property type="molecule type" value="Genomic_DNA"/>
</dbReference>
<evidence type="ECO:0000256" key="1">
    <source>
        <dbReference type="SAM" id="MobiDB-lite"/>
    </source>
</evidence>
<protein>
    <submittedName>
        <fullName evidence="2">Uncharacterized protein</fullName>
    </submittedName>
</protein>
<accession>A0A8H7RPA2</accession>
<keyword evidence="3" id="KW-1185">Reference proteome</keyword>
<sequence length="95" mass="10698">MGRVKDNQLTSHLPTKKKLPSRAQEPTKSELKESLNDLHSLTNNVKILQQRSVPSEYDISTLTAKLSHLTLKEKAAPRKVPITLTEAEVEQEPDK</sequence>